<dbReference type="EMBL" id="VSRR010004571">
    <property type="protein sequence ID" value="MPC40082.1"/>
    <property type="molecule type" value="Genomic_DNA"/>
</dbReference>
<dbReference type="GO" id="GO:0003700">
    <property type="term" value="F:DNA-binding transcription factor activity"/>
    <property type="evidence" value="ECO:0007669"/>
    <property type="project" value="InterPro"/>
</dbReference>
<dbReference type="GO" id="GO:0043565">
    <property type="term" value="F:sequence-specific DNA binding"/>
    <property type="evidence" value="ECO:0007669"/>
    <property type="project" value="InterPro"/>
</dbReference>
<feature type="domain" description="FLYWCH-type" evidence="5">
    <location>
        <begin position="44"/>
        <end position="104"/>
    </location>
</feature>
<dbReference type="Pfam" id="PF04500">
    <property type="entry name" value="FLYWCH"/>
    <property type="match status" value="1"/>
</dbReference>
<dbReference type="AlphaFoldDB" id="A0A5B7F0N2"/>
<evidence type="ECO:0000256" key="4">
    <source>
        <dbReference type="SAM" id="MobiDB-lite"/>
    </source>
</evidence>
<keyword evidence="1" id="KW-0479">Metal-binding</keyword>
<comment type="caution">
    <text evidence="6">The sequence shown here is derived from an EMBL/GenBank/DDBJ whole genome shotgun (WGS) entry which is preliminary data.</text>
</comment>
<dbReference type="InterPro" id="IPR007588">
    <property type="entry name" value="Znf_FLYWCH"/>
</dbReference>
<dbReference type="SUPFAM" id="SSF118290">
    <property type="entry name" value="WRKY DNA-binding domain"/>
    <property type="match status" value="1"/>
</dbReference>
<proteinExistence type="predicted"/>
<organism evidence="6 7">
    <name type="scientific">Portunus trituberculatus</name>
    <name type="common">Swimming crab</name>
    <name type="synonym">Neptunus trituberculatus</name>
    <dbReference type="NCBI Taxonomy" id="210409"/>
    <lineage>
        <taxon>Eukaryota</taxon>
        <taxon>Metazoa</taxon>
        <taxon>Ecdysozoa</taxon>
        <taxon>Arthropoda</taxon>
        <taxon>Crustacea</taxon>
        <taxon>Multicrustacea</taxon>
        <taxon>Malacostraca</taxon>
        <taxon>Eumalacostraca</taxon>
        <taxon>Eucarida</taxon>
        <taxon>Decapoda</taxon>
        <taxon>Pleocyemata</taxon>
        <taxon>Brachyura</taxon>
        <taxon>Eubrachyura</taxon>
        <taxon>Portunoidea</taxon>
        <taxon>Portunidae</taxon>
        <taxon>Portuninae</taxon>
        <taxon>Portunus</taxon>
    </lineage>
</organism>
<evidence type="ECO:0000256" key="1">
    <source>
        <dbReference type="ARBA" id="ARBA00022723"/>
    </source>
</evidence>
<feature type="region of interest" description="Disordered" evidence="4">
    <location>
        <begin position="1"/>
        <end position="43"/>
    </location>
</feature>
<gene>
    <name evidence="6" type="ORF">E2C01_033635</name>
</gene>
<evidence type="ECO:0000259" key="5">
    <source>
        <dbReference type="Pfam" id="PF04500"/>
    </source>
</evidence>
<feature type="compositionally biased region" description="Polar residues" evidence="4">
    <location>
        <begin position="22"/>
        <end position="43"/>
    </location>
</feature>
<evidence type="ECO:0000256" key="2">
    <source>
        <dbReference type="ARBA" id="ARBA00022771"/>
    </source>
</evidence>
<dbReference type="GO" id="GO:0008270">
    <property type="term" value="F:zinc ion binding"/>
    <property type="evidence" value="ECO:0007669"/>
    <property type="project" value="UniProtKB-KW"/>
</dbReference>
<dbReference type="Proteomes" id="UP000324222">
    <property type="component" value="Unassembled WGS sequence"/>
</dbReference>
<accession>A0A5B7F0N2</accession>
<keyword evidence="2" id="KW-0863">Zinc-finger</keyword>
<dbReference type="InterPro" id="IPR036576">
    <property type="entry name" value="WRKY_dom_sf"/>
</dbReference>
<dbReference type="Gene3D" id="2.20.25.240">
    <property type="match status" value="1"/>
</dbReference>
<evidence type="ECO:0000256" key="3">
    <source>
        <dbReference type="ARBA" id="ARBA00022833"/>
    </source>
</evidence>
<sequence length="163" mass="18145">MNAVTRFKQSVNHGKECKAHQPSPTSGSRYMGHHSQSNMPHTILSSRGRKKLVDLNFIYAAQKKNADRTKQYWRCEVTACKARVHTTIGDETFTIVKSVNEHNHSMTAAAVKAREAMVELKAVATSTQESSRALVANVLSKLDEHSLAHVPSNSPDSHWLCYS</sequence>
<reference evidence="6 7" key="1">
    <citation type="submission" date="2019-05" db="EMBL/GenBank/DDBJ databases">
        <title>Another draft genome of Portunus trituberculatus and its Hox gene families provides insights of decapod evolution.</title>
        <authorList>
            <person name="Jeong J.-H."/>
            <person name="Song I."/>
            <person name="Kim S."/>
            <person name="Choi T."/>
            <person name="Kim D."/>
            <person name="Ryu S."/>
            <person name="Kim W."/>
        </authorList>
    </citation>
    <scope>NUCLEOTIDE SEQUENCE [LARGE SCALE GENOMIC DNA]</scope>
    <source>
        <tissue evidence="6">Muscle</tissue>
    </source>
</reference>
<protein>
    <recommendedName>
        <fullName evidence="5">FLYWCH-type domain-containing protein</fullName>
    </recommendedName>
</protein>
<name>A0A5B7F0N2_PORTR</name>
<evidence type="ECO:0000313" key="6">
    <source>
        <dbReference type="EMBL" id="MPC40082.1"/>
    </source>
</evidence>
<keyword evidence="3" id="KW-0862">Zinc</keyword>
<evidence type="ECO:0000313" key="7">
    <source>
        <dbReference type="Proteomes" id="UP000324222"/>
    </source>
</evidence>
<keyword evidence="7" id="KW-1185">Reference proteome</keyword>